<proteinExistence type="predicted"/>
<comment type="caution">
    <text evidence="2">The sequence shown here is derived from an EMBL/GenBank/DDBJ whole genome shotgun (WGS) entry which is preliminary data.</text>
</comment>
<keyword evidence="3" id="KW-1185">Reference proteome</keyword>
<dbReference type="Proteomes" id="UP000499080">
    <property type="component" value="Unassembled WGS sequence"/>
</dbReference>
<evidence type="ECO:0000313" key="3">
    <source>
        <dbReference type="Proteomes" id="UP000499080"/>
    </source>
</evidence>
<feature type="transmembrane region" description="Helical" evidence="1">
    <location>
        <begin position="33"/>
        <end position="57"/>
    </location>
</feature>
<keyword evidence="1" id="KW-0472">Membrane</keyword>
<sequence length="121" mass="13924">MDSIASVPPTICVFYHIRPGVWSNLSIDTLCAWLIHVLLKLYLCAFFQLLITLRVFVSMHTLYLLPFLQTIDWVKSYLGEMARMIVIACPLVVQQVQEDQVLAGSCIQVKQYTNFQHHVLL</sequence>
<reference evidence="2 3" key="1">
    <citation type="journal article" date="2019" name="Sci. Rep.">
        <title>Orb-weaving spider Araneus ventricosus genome elucidates the spidroin gene catalogue.</title>
        <authorList>
            <person name="Kono N."/>
            <person name="Nakamura H."/>
            <person name="Ohtoshi R."/>
            <person name="Moran D.A.P."/>
            <person name="Shinohara A."/>
            <person name="Yoshida Y."/>
            <person name="Fujiwara M."/>
            <person name="Mori M."/>
            <person name="Tomita M."/>
            <person name="Arakawa K."/>
        </authorList>
    </citation>
    <scope>NUCLEOTIDE SEQUENCE [LARGE SCALE GENOMIC DNA]</scope>
</reference>
<accession>A0A4Y2QGE3</accession>
<dbReference type="EMBL" id="BGPR01013692">
    <property type="protein sequence ID" value="GBN61776.1"/>
    <property type="molecule type" value="Genomic_DNA"/>
</dbReference>
<evidence type="ECO:0000256" key="1">
    <source>
        <dbReference type="SAM" id="Phobius"/>
    </source>
</evidence>
<organism evidence="2 3">
    <name type="scientific">Araneus ventricosus</name>
    <name type="common">Orbweaver spider</name>
    <name type="synonym">Epeira ventricosa</name>
    <dbReference type="NCBI Taxonomy" id="182803"/>
    <lineage>
        <taxon>Eukaryota</taxon>
        <taxon>Metazoa</taxon>
        <taxon>Ecdysozoa</taxon>
        <taxon>Arthropoda</taxon>
        <taxon>Chelicerata</taxon>
        <taxon>Arachnida</taxon>
        <taxon>Araneae</taxon>
        <taxon>Araneomorphae</taxon>
        <taxon>Entelegynae</taxon>
        <taxon>Araneoidea</taxon>
        <taxon>Araneidae</taxon>
        <taxon>Araneus</taxon>
    </lineage>
</organism>
<dbReference type="AlphaFoldDB" id="A0A4Y2QGE3"/>
<gene>
    <name evidence="2" type="ORF">AVEN_251184_1</name>
</gene>
<keyword evidence="1" id="KW-1133">Transmembrane helix</keyword>
<protein>
    <submittedName>
        <fullName evidence="2">Uncharacterized protein</fullName>
    </submittedName>
</protein>
<evidence type="ECO:0000313" key="2">
    <source>
        <dbReference type="EMBL" id="GBN61776.1"/>
    </source>
</evidence>
<keyword evidence="1" id="KW-0812">Transmembrane</keyword>
<name>A0A4Y2QGE3_ARAVE</name>